<gene>
    <name evidence="2" type="primary">LOC104591601</name>
</gene>
<dbReference type="AlphaFoldDB" id="A0A1U7ZC77"/>
<organism evidence="1 2">
    <name type="scientific">Nelumbo nucifera</name>
    <name type="common">Sacred lotus</name>
    <dbReference type="NCBI Taxonomy" id="4432"/>
    <lineage>
        <taxon>Eukaryota</taxon>
        <taxon>Viridiplantae</taxon>
        <taxon>Streptophyta</taxon>
        <taxon>Embryophyta</taxon>
        <taxon>Tracheophyta</taxon>
        <taxon>Spermatophyta</taxon>
        <taxon>Magnoliopsida</taxon>
        <taxon>Proteales</taxon>
        <taxon>Nelumbonaceae</taxon>
        <taxon>Nelumbo</taxon>
    </lineage>
</organism>
<dbReference type="PANTHER" id="PTHR34278">
    <property type="entry name" value="PROTEIN THI031, PUTATIVE-RELATED"/>
    <property type="match status" value="1"/>
</dbReference>
<dbReference type="PANTHER" id="PTHR34278:SF1">
    <property type="entry name" value="PROTEIN THI031, PUTATIVE-RELATED"/>
    <property type="match status" value="1"/>
</dbReference>
<dbReference type="OMA" id="GGNSWHE"/>
<keyword evidence="1" id="KW-1185">Reference proteome</keyword>
<name>A0A1U7ZC77_NELNU</name>
<dbReference type="FunCoup" id="A0A1U7ZC77">
    <property type="interactions" value="570"/>
</dbReference>
<dbReference type="OrthoDB" id="663108at2759"/>
<dbReference type="RefSeq" id="XP_010248805.1">
    <property type="nucleotide sequence ID" value="XM_010250503.2"/>
</dbReference>
<sequence length="198" mass="21820">MKREGRQHGMVRSYAILPSPWNPRPNSRIVNKLGSPPTAGIYTRVSSKPTNHSKFTGKCGRPKCEECHIHPAGKSKDKAKGTQKLRSSDVVTNHRLVAWRVVDKGQGLNYAGLSATAILSHLSSCNDLWDDEDEEYYADDAYNDSHGLGDSDPVEAVESGETDEVVDDDDDDCMSFCDVGFVLEQIDGDEGWCLVAEM</sequence>
<dbReference type="eggNOG" id="ENOG502RZJY">
    <property type="taxonomic scope" value="Eukaryota"/>
</dbReference>
<reference evidence="2" key="1">
    <citation type="submission" date="2025-08" db="UniProtKB">
        <authorList>
            <consortium name="RefSeq"/>
        </authorList>
    </citation>
    <scope>IDENTIFICATION</scope>
</reference>
<evidence type="ECO:0000313" key="1">
    <source>
        <dbReference type="Proteomes" id="UP000189703"/>
    </source>
</evidence>
<dbReference type="Proteomes" id="UP000189703">
    <property type="component" value="Unplaced"/>
</dbReference>
<dbReference type="STRING" id="4432.A0A1U7ZC77"/>
<dbReference type="GeneID" id="104591601"/>
<evidence type="ECO:0000313" key="2">
    <source>
        <dbReference type="RefSeq" id="XP_010248805.1"/>
    </source>
</evidence>
<accession>A0A1U7ZC77</accession>
<proteinExistence type="predicted"/>
<protein>
    <submittedName>
        <fullName evidence="2">Uncharacterized protein LOC104591601</fullName>
    </submittedName>
</protein>
<dbReference type="KEGG" id="nnu:104591601"/>